<dbReference type="Proteomes" id="UP000046393">
    <property type="component" value="Unplaced"/>
</dbReference>
<dbReference type="InterPro" id="IPR002557">
    <property type="entry name" value="Chitin-bd_dom"/>
</dbReference>
<accession>A0A0N5AGC2</accession>
<dbReference type="PROSITE" id="PS50940">
    <property type="entry name" value="CHIT_BIND_II"/>
    <property type="match status" value="1"/>
</dbReference>
<organism evidence="2 3">
    <name type="scientific">Syphacia muris</name>
    <dbReference type="NCBI Taxonomy" id="451379"/>
    <lineage>
        <taxon>Eukaryota</taxon>
        <taxon>Metazoa</taxon>
        <taxon>Ecdysozoa</taxon>
        <taxon>Nematoda</taxon>
        <taxon>Chromadorea</taxon>
        <taxon>Rhabditida</taxon>
        <taxon>Spirurina</taxon>
        <taxon>Oxyuridomorpha</taxon>
        <taxon>Oxyuroidea</taxon>
        <taxon>Oxyuridae</taxon>
        <taxon>Syphacia</taxon>
    </lineage>
</organism>
<name>A0A0N5AGC2_9BILA</name>
<evidence type="ECO:0000313" key="3">
    <source>
        <dbReference type="WBParaSite" id="SMUV_0000336201-mRNA-1"/>
    </source>
</evidence>
<dbReference type="InterPro" id="IPR036508">
    <property type="entry name" value="Chitin-bd_dom_sf"/>
</dbReference>
<dbReference type="WBParaSite" id="SMUV_0000336201-mRNA-1">
    <property type="protein sequence ID" value="SMUV_0000336201-mRNA-1"/>
    <property type="gene ID" value="SMUV_0000336201"/>
</dbReference>
<keyword evidence="2" id="KW-1185">Reference proteome</keyword>
<sequence length="174" mass="19542">MLSVENERNCPWSKRHRNIADTIKETFSGHGTPNYFIGNKRSIGAETKQKIQVISGPDSAQTVFPDPKNCKRFYICTEGVYHLQCPVGLVYNVDLGKCDIQTHSDSNYEQKTSTKHGQGLTVFPDMSDDSKLFLCEGQPGHYECSGNLFFDVNYAKCDMLGSLTCRPYPQKTNA</sequence>
<dbReference type="Gene3D" id="2.170.140.10">
    <property type="entry name" value="Chitin binding domain"/>
    <property type="match status" value="1"/>
</dbReference>
<evidence type="ECO:0000259" key="1">
    <source>
        <dbReference type="PROSITE" id="PS50940"/>
    </source>
</evidence>
<feature type="domain" description="Chitin-binding type-2" evidence="1">
    <location>
        <begin position="53"/>
        <end position="108"/>
    </location>
</feature>
<evidence type="ECO:0000313" key="2">
    <source>
        <dbReference type="Proteomes" id="UP000046393"/>
    </source>
</evidence>
<dbReference type="SUPFAM" id="SSF57625">
    <property type="entry name" value="Invertebrate chitin-binding proteins"/>
    <property type="match status" value="1"/>
</dbReference>
<protein>
    <submittedName>
        <fullName evidence="3">Chitin-binding type-2 domain-containing protein</fullName>
    </submittedName>
</protein>
<dbReference type="GO" id="GO:0008061">
    <property type="term" value="F:chitin binding"/>
    <property type="evidence" value="ECO:0007669"/>
    <property type="project" value="InterPro"/>
</dbReference>
<dbReference type="AlphaFoldDB" id="A0A0N5AGC2"/>
<reference evidence="3" key="1">
    <citation type="submission" date="2017-02" db="UniProtKB">
        <authorList>
            <consortium name="WormBaseParasite"/>
        </authorList>
    </citation>
    <scope>IDENTIFICATION</scope>
</reference>
<dbReference type="GO" id="GO:0005576">
    <property type="term" value="C:extracellular region"/>
    <property type="evidence" value="ECO:0007669"/>
    <property type="project" value="InterPro"/>
</dbReference>
<dbReference type="Pfam" id="PF01607">
    <property type="entry name" value="CBM_14"/>
    <property type="match status" value="1"/>
</dbReference>
<dbReference type="SMART" id="SM00494">
    <property type="entry name" value="ChtBD2"/>
    <property type="match status" value="2"/>
</dbReference>
<proteinExistence type="predicted"/>